<dbReference type="InterPro" id="IPR048562">
    <property type="entry name" value="KDM6A_B-like_C-hel"/>
</dbReference>
<dbReference type="PROSITE" id="PS51184">
    <property type="entry name" value="JMJC"/>
    <property type="match status" value="1"/>
</dbReference>
<keyword evidence="8" id="KW-0560">Oxidoreductase</keyword>
<keyword evidence="10" id="KW-0539">Nucleus</keyword>
<dbReference type="InterPro" id="IPR003347">
    <property type="entry name" value="JmjC_dom"/>
</dbReference>
<keyword evidence="5" id="KW-0862">Zinc</keyword>
<evidence type="ECO:0000256" key="10">
    <source>
        <dbReference type="ARBA" id="ARBA00023242"/>
    </source>
</evidence>
<feature type="repeat" description="TPR" evidence="12">
    <location>
        <begin position="217"/>
        <end position="250"/>
    </location>
</feature>
<organism evidence="14 15">
    <name type="scientific">Cylicocyclus nassatus</name>
    <name type="common">Nematode worm</name>
    <dbReference type="NCBI Taxonomy" id="53992"/>
    <lineage>
        <taxon>Eukaryota</taxon>
        <taxon>Metazoa</taxon>
        <taxon>Ecdysozoa</taxon>
        <taxon>Nematoda</taxon>
        <taxon>Chromadorea</taxon>
        <taxon>Rhabditida</taxon>
        <taxon>Rhabditina</taxon>
        <taxon>Rhabditomorpha</taxon>
        <taxon>Strongyloidea</taxon>
        <taxon>Strongylidae</taxon>
        <taxon>Cylicocyclus</taxon>
    </lineage>
</organism>
<feature type="domain" description="JmjC" evidence="13">
    <location>
        <begin position="877"/>
        <end position="1040"/>
    </location>
</feature>
<reference evidence="14" key="1">
    <citation type="submission" date="2023-07" db="EMBL/GenBank/DDBJ databases">
        <authorList>
            <consortium name="CYATHOMIX"/>
        </authorList>
    </citation>
    <scope>NUCLEOTIDE SEQUENCE</scope>
    <source>
        <strain evidence="14">N/A</strain>
    </source>
</reference>
<dbReference type="SMART" id="SM00558">
    <property type="entry name" value="JmjC"/>
    <property type="match status" value="1"/>
</dbReference>
<dbReference type="Gene3D" id="2.60.120.650">
    <property type="entry name" value="Cupin"/>
    <property type="match status" value="1"/>
</dbReference>
<dbReference type="Gene3D" id="1.20.58.1370">
    <property type="match status" value="1"/>
</dbReference>
<dbReference type="Pfam" id="PF13181">
    <property type="entry name" value="TPR_8"/>
    <property type="match status" value="1"/>
</dbReference>
<keyword evidence="4" id="KW-0479">Metal-binding</keyword>
<dbReference type="InterPro" id="IPR051630">
    <property type="entry name" value="Corepressor-Demethylase"/>
</dbReference>
<comment type="caution">
    <text evidence="14">The sequence shown here is derived from an EMBL/GenBank/DDBJ whole genome shotgun (WGS) entry which is preliminary data.</text>
</comment>
<gene>
    <name evidence="14" type="ORF">CYNAS_LOCUS20687</name>
</gene>
<feature type="repeat" description="TPR" evidence="12">
    <location>
        <begin position="386"/>
        <end position="419"/>
    </location>
</feature>
<evidence type="ECO:0000256" key="3">
    <source>
        <dbReference type="ARBA" id="ARBA00022553"/>
    </source>
</evidence>
<dbReference type="InterPro" id="IPR048560">
    <property type="entry name" value="KDM6A_B-like_GATAL"/>
</dbReference>
<dbReference type="PANTHER" id="PTHR14017:SF1">
    <property type="entry name" value="LD02225P"/>
    <property type="match status" value="1"/>
</dbReference>
<dbReference type="Pfam" id="PF21326">
    <property type="entry name" value="KDM6_GATAL"/>
    <property type="match status" value="1"/>
</dbReference>
<comment type="similarity">
    <text evidence="11">Belongs to the UTX family.</text>
</comment>
<dbReference type="EMBL" id="CATQJL010000326">
    <property type="protein sequence ID" value="CAJ0608704.1"/>
    <property type="molecule type" value="Genomic_DNA"/>
</dbReference>
<evidence type="ECO:0000256" key="5">
    <source>
        <dbReference type="ARBA" id="ARBA00022833"/>
    </source>
</evidence>
<dbReference type="PANTHER" id="PTHR14017">
    <property type="entry name" value="LYSINE-SPECIFIC DEMETHYLASE"/>
    <property type="match status" value="1"/>
</dbReference>
<name>A0AA36MD45_CYLNA</name>
<keyword evidence="3" id="KW-0597">Phosphoprotein</keyword>
<dbReference type="Gene3D" id="1.25.40.10">
    <property type="entry name" value="Tetratricopeptide repeat domain"/>
    <property type="match status" value="2"/>
</dbReference>
<evidence type="ECO:0000259" key="13">
    <source>
        <dbReference type="PROSITE" id="PS51184"/>
    </source>
</evidence>
<evidence type="ECO:0000313" key="15">
    <source>
        <dbReference type="Proteomes" id="UP001176961"/>
    </source>
</evidence>
<dbReference type="Pfam" id="PF02373">
    <property type="entry name" value="JmjC"/>
    <property type="match status" value="1"/>
</dbReference>
<comment type="cofactor">
    <cofactor evidence="1">
        <name>Fe(2+)</name>
        <dbReference type="ChEBI" id="CHEBI:29033"/>
    </cofactor>
</comment>
<evidence type="ECO:0000256" key="1">
    <source>
        <dbReference type="ARBA" id="ARBA00001954"/>
    </source>
</evidence>
<dbReference type="Pfam" id="PF00515">
    <property type="entry name" value="TPR_1"/>
    <property type="match status" value="1"/>
</dbReference>
<dbReference type="GO" id="GO:0071558">
    <property type="term" value="F:histone H3K27me2/H3K27me3 demethylase activity"/>
    <property type="evidence" value="ECO:0007669"/>
    <property type="project" value="TreeGrafter"/>
</dbReference>
<dbReference type="GO" id="GO:0010468">
    <property type="term" value="P:regulation of gene expression"/>
    <property type="evidence" value="ECO:0007669"/>
    <property type="project" value="TreeGrafter"/>
</dbReference>
<dbReference type="GO" id="GO:0000978">
    <property type="term" value="F:RNA polymerase II cis-regulatory region sequence-specific DNA binding"/>
    <property type="evidence" value="ECO:0007669"/>
    <property type="project" value="TreeGrafter"/>
</dbReference>
<dbReference type="Proteomes" id="UP001176961">
    <property type="component" value="Unassembled WGS sequence"/>
</dbReference>
<evidence type="ECO:0000256" key="12">
    <source>
        <dbReference type="PROSITE-ProRule" id="PRU00339"/>
    </source>
</evidence>
<keyword evidence="7" id="KW-0223">Dioxygenase</keyword>
<protein>
    <recommendedName>
        <fullName evidence="13">JmjC domain-containing protein</fullName>
    </recommendedName>
</protein>
<keyword evidence="6" id="KW-0156">Chromatin regulator</keyword>
<feature type="repeat" description="TPR" evidence="12">
    <location>
        <begin position="180"/>
        <end position="213"/>
    </location>
</feature>
<dbReference type="AlphaFoldDB" id="A0AA36MD45"/>
<dbReference type="GO" id="GO:0044666">
    <property type="term" value="C:MLL3/4 complex"/>
    <property type="evidence" value="ECO:0007669"/>
    <property type="project" value="TreeGrafter"/>
</dbReference>
<dbReference type="SMART" id="SM00028">
    <property type="entry name" value="TPR"/>
    <property type="match status" value="6"/>
</dbReference>
<comment type="subcellular location">
    <subcellularLocation>
        <location evidence="2">Nucleus</location>
    </subcellularLocation>
</comment>
<evidence type="ECO:0000256" key="8">
    <source>
        <dbReference type="ARBA" id="ARBA00023002"/>
    </source>
</evidence>
<dbReference type="SUPFAM" id="SSF51197">
    <property type="entry name" value="Clavaminate synthase-like"/>
    <property type="match status" value="1"/>
</dbReference>
<keyword evidence="12" id="KW-0802">TPR repeat</keyword>
<feature type="repeat" description="TPR" evidence="12">
    <location>
        <begin position="142"/>
        <end position="175"/>
    </location>
</feature>
<dbReference type="GO" id="GO:0031490">
    <property type="term" value="F:chromatin DNA binding"/>
    <property type="evidence" value="ECO:0007669"/>
    <property type="project" value="TreeGrafter"/>
</dbReference>
<evidence type="ECO:0000256" key="9">
    <source>
        <dbReference type="ARBA" id="ARBA00023004"/>
    </source>
</evidence>
<evidence type="ECO:0000256" key="2">
    <source>
        <dbReference type="ARBA" id="ARBA00004123"/>
    </source>
</evidence>
<evidence type="ECO:0000256" key="4">
    <source>
        <dbReference type="ARBA" id="ARBA00022723"/>
    </source>
</evidence>
<dbReference type="Pfam" id="PF13432">
    <property type="entry name" value="TPR_16"/>
    <property type="match status" value="1"/>
</dbReference>
<dbReference type="InterPro" id="IPR011990">
    <property type="entry name" value="TPR-like_helical_dom_sf"/>
</dbReference>
<evidence type="ECO:0000256" key="6">
    <source>
        <dbReference type="ARBA" id="ARBA00022853"/>
    </source>
</evidence>
<proteinExistence type="inferred from homology"/>
<evidence type="ECO:0000256" key="7">
    <source>
        <dbReference type="ARBA" id="ARBA00022964"/>
    </source>
</evidence>
<dbReference type="Pfam" id="PF21322">
    <property type="entry name" value="KDM6_C-hel"/>
    <property type="match status" value="1"/>
</dbReference>
<dbReference type="SUPFAM" id="SSF48452">
    <property type="entry name" value="TPR-like"/>
    <property type="match status" value="2"/>
</dbReference>
<keyword evidence="9" id="KW-0408">Iron</keyword>
<accession>A0AA36MD45</accession>
<evidence type="ECO:0000313" key="14">
    <source>
        <dbReference type="EMBL" id="CAJ0608704.1"/>
    </source>
</evidence>
<dbReference type="PROSITE" id="PS50293">
    <property type="entry name" value="TPR_REGION"/>
    <property type="match status" value="1"/>
</dbReference>
<dbReference type="InterPro" id="IPR046941">
    <property type="entry name" value="KDM6_GATAL_sf"/>
</dbReference>
<evidence type="ECO:0000256" key="11">
    <source>
        <dbReference type="ARBA" id="ARBA00034483"/>
    </source>
</evidence>
<feature type="repeat" description="TPR" evidence="12">
    <location>
        <begin position="420"/>
        <end position="453"/>
    </location>
</feature>
<dbReference type="GO" id="GO:0046872">
    <property type="term" value="F:metal ion binding"/>
    <property type="evidence" value="ECO:0007669"/>
    <property type="project" value="UniProtKB-KW"/>
</dbReference>
<dbReference type="InterPro" id="IPR019734">
    <property type="entry name" value="TPR_rpt"/>
</dbReference>
<dbReference type="Gene3D" id="2.10.110.20">
    <property type="match status" value="1"/>
</dbReference>
<keyword evidence="15" id="KW-1185">Reference proteome</keyword>
<sequence>MKHVRGAAAAPASQSYDCPVRTIITSYCVIKNNVLVLLSTYLLLSGSSNKGTNKIPPTIYTPPPSDMDWVRAEDVMPTFTAMETKRFFSLSSLDFNNYYSNGDPRRCPERSILFKANRVLEARLDYLSSQGEEDGVYRNHLFEVYKKLGHVAILAQDWVKALSAYQEAYRLQPNEYWQDPGAYFGLGLVYIHFKEYKLAADSFSRLLYTHPNLDIIVEVKARLGVCYQNLGDFPRALKFYNQALSDSSETPFLSKTHIRFNIALSSENAGDLSRAEEEYKNILGELAESQSHQQDRQYTQEQTRLIAAVNRQLGWISYRFNYPEHSDERIRRLREAEQFLQNSREFEPVNGKTYYYLGRCYGETLNKAHEAFLNYRHSIDKSEADADTWCSIGVLYHQQNQPMDALQAFVCAVELDPEHSAAWTNLGVLYEVHAQFSDALECFRNAIKFNPAAPEPLKARIVVLEKELHTTTHFLNARTAPANSSFRLPCLKDAWGQPIPSELRVRQEDFLKQKQQRYRDGSAIWKMGELAAPLDGVQKQSSVTPLENTQLQMMKLLQMNKDRINEQEKMVLEQLELRYRDSVSGSIESLMFPRPTTGLPVFNESDLDTVKRGGHLMLPKNLPVKEEVTDELSLKQSHETTGTLGDLPHSFSLLAPLLVPLDISSTELMEMCSKRIDRPSEFQSLFCEKISPPQAPSAPELKLRCSSPPSMTSLLRPTPLVVVESRKDAQAPELQRFCESAPIALIRGLTGVLKMDLSLFSTKTLLEVAPEHEVEVRTQYKMPCDVNVDHLGHPTWECMSTRSYTTVMKYAQYQAETFKHSLKEEAEKLRSAGAKYAQQVAESTGVKRKRGINGDECAMPLKMLKFGTNVDLSDDVKWKAQIQELSKMPPFCRIIAGCNMLSHLGHTVLGMNTTQLYMKVPGSRTPAHQENNCFASININVGPGDCEWFGCPYEYWGVIERMCRERNLDFLKGSFWPNFEDLISEGVPVYRFTQKAGDLVWVGGGCVHWVQATGWCNNIAWNVGPLTASQLQISIFSYEWNKLQNYKSLVPMQHLCWQLAKNIRFTNQKVFTLIRGQLIRSLAFCKLVADVATSRGKQLKPQPRAKGEITHYCTLCEVEVFNILFVKEINGKFPVYCVYCARRAGLDDFIVLQQMSFLDLTKIFDNMQMNLIQKAALVC</sequence>
<dbReference type="PROSITE" id="PS50005">
    <property type="entry name" value="TPR"/>
    <property type="match status" value="5"/>
</dbReference>